<organism evidence="3 4">
    <name type="scientific">Georgenia subflava</name>
    <dbReference type="NCBI Taxonomy" id="1622177"/>
    <lineage>
        <taxon>Bacteria</taxon>
        <taxon>Bacillati</taxon>
        <taxon>Actinomycetota</taxon>
        <taxon>Actinomycetes</taxon>
        <taxon>Micrococcales</taxon>
        <taxon>Bogoriellaceae</taxon>
        <taxon>Georgenia</taxon>
    </lineage>
</organism>
<dbReference type="Pfam" id="PF13692">
    <property type="entry name" value="Glyco_trans_1_4"/>
    <property type="match status" value="1"/>
</dbReference>
<keyword evidence="2 3" id="KW-0808">Transferase</keyword>
<dbReference type="PANTHER" id="PTHR12526">
    <property type="entry name" value="GLYCOSYLTRANSFERASE"/>
    <property type="match status" value="1"/>
</dbReference>
<dbReference type="AlphaFoldDB" id="A0A6N7ECV8"/>
<dbReference type="GO" id="GO:0016757">
    <property type="term" value="F:glycosyltransferase activity"/>
    <property type="evidence" value="ECO:0007669"/>
    <property type="project" value="UniProtKB-KW"/>
</dbReference>
<proteinExistence type="predicted"/>
<protein>
    <submittedName>
        <fullName evidence="3">Glycosyltransferase</fullName>
    </submittedName>
</protein>
<dbReference type="OrthoDB" id="3268555at2"/>
<comment type="caution">
    <text evidence="3">The sequence shown here is derived from an EMBL/GenBank/DDBJ whole genome shotgun (WGS) entry which is preliminary data.</text>
</comment>
<keyword evidence="1" id="KW-0328">Glycosyltransferase</keyword>
<feature type="non-terminal residue" evidence="3">
    <location>
        <position position="1"/>
    </location>
</feature>
<reference evidence="3 4" key="1">
    <citation type="submission" date="2019-10" db="EMBL/GenBank/DDBJ databases">
        <title>Georgenia wutianyii sp. nov. and Georgenia yuyongxinii sp. nov. isolated from plateau pika (Ochotona curzoniae) in the Qinghai-Tibet plateau of China.</title>
        <authorList>
            <person name="Tian Z."/>
        </authorList>
    </citation>
    <scope>NUCLEOTIDE SEQUENCE [LARGE SCALE GENOMIC DNA]</scope>
    <source>
        <strain evidence="3 4">JCM 19765</strain>
    </source>
</reference>
<evidence type="ECO:0000313" key="4">
    <source>
        <dbReference type="Proteomes" id="UP000437709"/>
    </source>
</evidence>
<sequence>AAPGPEGAARPGRHAAATAGWRWVVVGDGPLRAELDRRIRAEDLPVLLAGRRDDVPELLAVADVVASTATWEGQPIAVQEALRAGAAVVATDVGGTAEVTGDAAVLVPGGDAAAMAAAVRDVLADDDLRARLQDAARAQAARLPGPADVLAQLHAVYS</sequence>
<dbReference type="Gene3D" id="3.40.50.2000">
    <property type="entry name" value="Glycogen Phosphorylase B"/>
    <property type="match status" value="2"/>
</dbReference>
<gene>
    <name evidence="3" type="ORF">GB881_01880</name>
</gene>
<accession>A0A6N7ECV8</accession>
<dbReference type="RefSeq" id="WP_152814843.1">
    <property type="nucleotide sequence ID" value="NZ_WHPC01000003.1"/>
</dbReference>
<name>A0A6N7ECV8_9MICO</name>
<dbReference type="EMBL" id="WHPC01000003">
    <property type="protein sequence ID" value="MPV35810.1"/>
    <property type="molecule type" value="Genomic_DNA"/>
</dbReference>
<evidence type="ECO:0000313" key="3">
    <source>
        <dbReference type="EMBL" id="MPV35810.1"/>
    </source>
</evidence>
<evidence type="ECO:0000256" key="1">
    <source>
        <dbReference type="ARBA" id="ARBA00022676"/>
    </source>
</evidence>
<dbReference type="PANTHER" id="PTHR12526:SF510">
    <property type="entry name" value="D-INOSITOL 3-PHOSPHATE GLYCOSYLTRANSFERASE"/>
    <property type="match status" value="1"/>
</dbReference>
<dbReference type="SUPFAM" id="SSF53756">
    <property type="entry name" value="UDP-Glycosyltransferase/glycogen phosphorylase"/>
    <property type="match status" value="1"/>
</dbReference>
<keyword evidence="4" id="KW-1185">Reference proteome</keyword>
<dbReference type="Proteomes" id="UP000437709">
    <property type="component" value="Unassembled WGS sequence"/>
</dbReference>
<evidence type="ECO:0000256" key="2">
    <source>
        <dbReference type="ARBA" id="ARBA00022679"/>
    </source>
</evidence>